<keyword evidence="3" id="KW-1185">Reference proteome</keyword>
<comment type="caution">
    <text evidence="2">The sequence shown here is derived from an EMBL/GenBank/DDBJ whole genome shotgun (WGS) entry which is preliminary data.</text>
</comment>
<reference evidence="2 3" key="1">
    <citation type="submission" date="2019-03" db="EMBL/GenBank/DDBJ databases">
        <title>Primorskyibacter sp. SS33 isolated from sediments.</title>
        <authorList>
            <person name="Xunke S."/>
        </authorList>
    </citation>
    <scope>NUCLEOTIDE SEQUENCE [LARGE SCALE GENOMIC DNA]</scope>
    <source>
        <strain evidence="2 3">SS33</strain>
    </source>
</reference>
<sequence>MIRRATFLLPVLLAACAQAPVRGPDAPTVRHFESTETAGNGARWHIFLFDPSEPRDLDDRIALARAFVRAEGRCTWVGAPRDDLARQTAAQGARYAETMLAAPLRCTA</sequence>
<evidence type="ECO:0008006" key="4">
    <source>
        <dbReference type="Google" id="ProtNLM"/>
    </source>
</evidence>
<evidence type="ECO:0000313" key="2">
    <source>
        <dbReference type="EMBL" id="TDL81895.1"/>
    </source>
</evidence>
<dbReference type="Proteomes" id="UP000295701">
    <property type="component" value="Unassembled WGS sequence"/>
</dbReference>
<organism evidence="2 3">
    <name type="scientific">Palleronia sediminis</name>
    <dbReference type="NCBI Taxonomy" id="2547833"/>
    <lineage>
        <taxon>Bacteria</taxon>
        <taxon>Pseudomonadati</taxon>
        <taxon>Pseudomonadota</taxon>
        <taxon>Alphaproteobacteria</taxon>
        <taxon>Rhodobacterales</taxon>
        <taxon>Roseobacteraceae</taxon>
        <taxon>Palleronia</taxon>
    </lineage>
</organism>
<accession>A0A4R6AFD3</accession>
<proteinExistence type="predicted"/>
<feature type="chain" id="PRO_5020697087" description="Lipoprotein" evidence="1">
    <location>
        <begin position="20"/>
        <end position="108"/>
    </location>
</feature>
<dbReference type="RefSeq" id="WP_133395844.1">
    <property type="nucleotide sequence ID" value="NZ_SNAA01000003.1"/>
</dbReference>
<dbReference type="OrthoDB" id="7870381at2"/>
<protein>
    <recommendedName>
        <fullName evidence="4">Lipoprotein</fullName>
    </recommendedName>
</protein>
<gene>
    <name evidence="2" type="ORF">E2L08_04380</name>
</gene>
<dbReference type="AlphaFoldDB" id="A0A4R6AFD3"/>
<evidence type="ECO:0000256" key="1">
    <source>
        <dbReference type="SAM" id="SignalP"/>
    </source>
</evidence>
<keyword evidence="1" id="KW-0732">Signal</keyword>
<dbReference type="EMBL" id="SNAA01000003">
    <property type="protein sequence ID" value="TDL81895.1"/>
    <property type="molecule type" value="Genomic_DNA"/>
</dbReference>
<dbReference type="PROSITE" id="PS51257">
    <property type="entry name" value="PROKAR_LIPOPROTEIN"/>
    <property type="match status" value="1"/>
</dbReference>
<evidence type="ECO:0000313" key="3">
    <source>
        <dbReference type="Proteomes" id="UP000295701"/>
    </source>
</evidence>
<name>A0A4R6AFD3_9RHOB</name>
<feature type="signal peptide" evidence="1">
    <location>
        <begin position="1"/>
        <end position="19"/>
    </location>
</feature>